<evidence type="ECO:0000313" key="5">
    <source>
        <dbReference type="Proteomes" id="UP000277457"/>
    </source>
</evidence>
<dbReference type="InterPro" id="IPR000551">
    <property type="entry name" value="MerR-type_HTH_dom"/>
</dbReference>
<evidence type="ECO:0000259" key="3">
    <source>
        <dbReference type="PROSITE" id="PS50937"/>
    </source>
</evidence>
<dbReference type="InterPro" id="IPR047057">
    <property type="entry name" value="MerR_fam"/>
</dbReference>
<keyword evidence="1" id="KW-0238">DNA-binding</keyword>
<dbReference type="AlphaFoldDB" id="A0A662D5V9"/>
<dbReference type="Proteomes" id="UP000277457">
    <property type="component" value="Unassembled WGS sequence"/>
</dbReference>
<dbReference type="EMBL" id="QMPY01000007">
    <property type="protein sequence ID" value="RLE08789.1"/>
    <property type="molecule type" value="Genomic_DNA"/>
</dbReference>
<dbReference type="PANTHER" id="PTHR30204:SF15">
    <property type="entry name" value="BLL5018 PROTEIN"/>
    <property type="match status" value="1"/>
</dbReference>
<sequence length="110" mass="12971">MGEAGKIFLSPGRGMRERGMDKEDKIDIPSKKLFFSIGEASEITGLPPYVLRFWESKFKELRPQKSRGGHRRYRKEDIEVILRIKDLLYQNKFTIKGAREELEKKRREGK</sequence>
<dbReference type="InterPro" id="IPR009061">
    <property type="entry name" value="DNA-bd_dom_put_sf"/>
</dbReference>
<dbReference type="GO" id="GO:0003700">
    <property type="term" value="F:DNA-binding transcription factor activity"/>
    <property type="evidence" value="ECO:0007669"/>
    <property type="project" value="InterPro"/>
</dbReference>
<organism evidence="4 5">
    <name type="scientific">Aerophobetes bacterium</name>
    <dbReference type="NCBI Taxonomy" id="2030807"/>
    <lineage>
        <taxon>Bacteria</taxon>
        <taxon>Candidatus Aerophobota</taxon>
    </lineage>
</organism>
<feature type="region of interest" description="Disordered" evidence="2">
    <location>
        <begin position="1"/>
        <end position="22"/>
    </location>
</feature>
<feature type="non-terminal residue" evidence="4">
    <location>
        <position position="110"/>
    </location>
</feature>
<proteinExistence type="predicted"/>
<dbReference type="Gene3D" id="1.10.1660.10">
    <property type="match status" value="1"/>
</dbReference>
<evidence type="ECO:0000256" key="1">
    <source>
        <dbReference type="ARBA" id="ARBA00023125"/>
    </source>
</evidence>
<dbReference type="SUPFAM" id="SSF46955">
    <property type="entry name" value="Putative DNA-binding domain"/>
    <property type="match status" value="1"/>
</dbReference>
<gene>
    <name evidence="4" type="ORF">DRZ78_00385</name>
</gene>
<protein>
    <submittedName>
        <fullName evidence="4">MerR family transcriptional regulator</fullName>
    </submittedName>
</protein>
<dbReference type="PROSITE" id="PS50937">
    <property type="entry name" value="HTH_MERR_2"/>
    <property type="match status" value="1"/>
</dbReference>
<dbReference type="CDD" id="cd04765">
    <property type="entry name" value="HTH_MlrA-like_sg2"/>
    <property type="match status" value="1"/>
</dbReference>
<dbReference type="GO" id="GO:0003677">
    <property type="term" value="F:DNA binding"/>
    <property type="evidence" value="ECO:0007669"/>
    <property type="project" value="UniProtKB-KW"/>
</dbReference>
<feature type="domain" description="HTH merR-type" evidence="3">
    <location>
        <begin position="34"/>
        <end position="104"/>
    </location>
</feature>
<name>A0A662D5V9_UNCAE</name>
<accession>A0A662D5V9</accession>
<evidence type="ECO:0000313" key="4">
    <source>
        <dbReference type="EMBL" id="RLE08789.1"/>
    </source>
</evidence>
<comment type="caution">
    <text evidence="4">The sequence shown here is derived from an EMBL/GenBank/DDBJ whole genome shotgun (WGS) entry which is preliminary data.</text>
</comment>
<dbReference type="PANTHER" id="PTHR30204">
    <property type="entry name" value="REDOX-CYCLING DRUG-SENSING TRANSCRIPTIONAL ACTIVATOR SOXR"/>
    <property type="match status" value="1"/>
</dbReference>
<evidence type="ECO:0000256" key="2">
    <source>
        <dbReference type="SAM" id="MobiDB-lite"/>
    </source>
</evidence>
<reference evidence="4 5" key="1">
    <citation type="submission" date="2018-06" db="EMBL/GenBank/DDBJ databases">
        <title>Extensive metabolic versatility and redundancy in microbially diverse, dynamic hydrothermal sediments.</title>
        <authorList>
            <person name="Dombrowski N."/>
            <person name="Teske A."/>
            <person name="Baker B.J."/>
        </authorList>
    </citation>
    <scope>NUCLEOTIDE SEQUENCE [LARGE SCALE GENOMIC DNA]</scope>
    <source>
        <strain evidence="4">B7_G13</strain>
    </source>
</reference>
<dbReference type="SMART" id="SM00422">
    <property type="entry name" value="HTH_MERR"/>
    <property type="match status" value="1"/>
</dbReference>
<dbReference type="Pfam" id="PF13411">
    <property type="entry name" value="MerR_1"/>
    <property type="match status" value="1"/>
</dbReference>